<evidence type="ECO:0000256" key="2">
    <source>
        <dbReference type="ARBA" id="ARBA00010401"/>
    </source>
</evidence>
<dbReference type="EC" id="2.7.7.23" evidence="3"/>
<reference evidence="7" key="3">
    <citation type="journal article" date="2004" name="Trends Parasitol.">
        <title>The Anopheles gambiae genome: an update.</title>
        <authorList>
            <person name="Mongin E."/>
            <person name="Louis C."/>
            <person name="Holt R.A."/>
            <person name="Birney E."/>
            <person name="Collins F.H."/>
        </authorList>
    </citation>
    <scope>NUCLEOTIDE SEQUENCE</scope>
    <source>
        <strain evidence="7">PEST</strain>
    </source>
</reference>
<sequence length="524" mass="58094">MRTLPASVFDGGHRTRSVHRHSTSVASTAAAAGGRDAEYTMSERYATIAEQLGKWQQAHLLTFWDELAEPQRATMLDSLADSVDCAALDEAFRRAMATATSTKEDLNELLKPLARERYLSVAEATEVELEDLRQAGLEQIRQGRVGVILLAGGQGTRLGSTAPKGTYNVNLPSGKSLFQLQAERIRKLQQLAGGEGRIRWYIMTSEHTHTETLDYFRQHQYFGLPPDQVRMFRQRSVPCVDFEGRILLDEKWKVATAPDGNGGIYRALKDEGILDELEREGVLYLHAHSVDNILIKVADPVFVGYCVRKGADCGVKVIEKVQPDEAVGVVCEVKGKYQVVEYSELSSETANRRNPTDGKLTFNAGNICNHFFTSAFLRRIAETTMPLHVAKKKIPYVDVATGERLKPTAPNGIKMEKFIFDVFPLAERFVALEGRREEEFSALKNADTAGIDCPSSVRGDIYRLHRKWLIKAGATEVLDAADASFDCEISPLLSYAGEGLETAAAGQSFRCPVHLTGADEREQH</sequence>
<dbReference type="InterPro" id="IPR039741">
    <property type="entry name" value="UDP-sugar_pyrophosphorylase"/>
</dbReference>
<keyword evidence="5" id="KW-0548">Nucleotidyltransferase</keyword>
<reference evidence="7" key="2">
    <citation type="submission" date="2002-03" db="EMBL/GenBank/DDBJ databases">
        <authorList>
            <consortium name="The Anopheles Genome Sequencing Consortium"/>
        </authorList>
    </citation>
    <scope>NUCLEOTIDE SEQUENCE</scope>
    <source>
        <strain evidence="7">PEST</strain>
    </source>
</reference>
<evidence type="ECO:0000256" key="1">
    <source>
        <dbReference type="ARBA" id="ARBA00005208"/>
    </source>
</evidence>
<protein>
    <recommendedName>
        <fullName evidence="3">UDP-N-acetylglucosamine diphosphorylase</fullName>
        <ecNumber evidence="3">2.7.7.23</ecNumber>
    </recommendedName>
</protein>
<comment type="pathway">
    <text evidence="1">Nucleotide-sugar biosynthesis; UDP-N-acetyl-alpha-D-glucosamine biosynthesis; UDP-N-acetyl-alpha-D-glucosamine from N-acetyl-alpha-D-glucosamine 1-phosphate: step 1/1.</text>
</comment>
<dbReference type="VEuPathDB" id="VectorBase:AGAMI1_005506"/>
<evidence type="ECO:0000313" key="7">
    <source>
        <dbReference type="EMBL" id="EAA12833.4"/>
    </source>
</evidence>
<dbReference type="InterPro" id="IPR029044">
    <property type="entry name" value="Nucleotide-diphossugar_trans"/>
</dbReference>
<dbReference type="FunFam" id="3.90.550.10:FF:000075">
    <property type="entry name" value="Probable UDP-N-acetylglucosamine pyrophosphorylase"/>
    <property type="match status" value="1"/>
</dbReference>
<dbReference type="FunCoup" id="Q7Q3I4">
    <property type="interactions" value="1129"/>
</dbReference>
<dbReference type="InParanoid" id="Q7Q3I4"/>
<dbReference type="VEuPathDB" id="VectorBase:AGAP007889"/>
<dbReference type="GO" id="GO:0003977">
    <property type="term" value="F:UDP-N-acetylglucosamine diphosphorylase activity"/>
    <property type="evidence" value="ECO:0007669"/>
    <property type="project" value="UniProtKB-EC"/>
</dbReference>
<proteinExistence type="inferred from homology"/>
<reference evidence="7" key="5">
    <citation type="submission" date="2011-05" db="EMBL/GenBank/DDBJ databases">
        <authorList>
            <consortium name="VectorBase"/>
        </authorList>
    </citation>
    <scope>NUCLEOTIDE SEQUENCE</scope>
    <source>
        <strain evidence="7">PEST</strain>
    </source>
</reference>
<name>Q7Q3I4_ANOGA</name>
<dbReference type="SMR" id="Q7Q3I4"/>
<dbReference type="STRING" id="7165.Q7Q3I4"/>
<evidence type="ECO:0000256" key="6">
    <source>
        <dbReference type="ARBA" id="ARBA00048493"/>
    </source>
</evidence>
<dbReference type="PANTHER" id="PTHR11952:SF2">
    <property type="entry name" value="LD24639P"/>
    <property type="match status" value="1"/>
</dbReference>
<evidence type="ECO:0000256" key="3">
    <source>
        <dbReference type="ARBA" id="ARBA00012457"/>
    </source>
</evidence>
<dbReference type="PhylomeDB" id="Q7Q3I4"/>
<comment type="similarity">
    <text evidence="2">Belongs to the UDPGP type 1 family.</text>
</comment>
<dbReference type="PANTHER" id="PTHR11952">
    <property type="entry name" value="UDP- GLUCOSE PYROPHOSPHORYLASE"/>
    <property type="match status" value="1"/>
</dbReference>
<gene>
    <name evidence="7" type="ORF">AgaP_AGAP007889</name>
</gene>
<reference evidence="7" key="1">
    <citation type="journal article" date="2002" name="Science">
        <title>The genome sequence of the malaria mosquito Anopheles gambiae.</title>
        <authorList>
            <person name="Holt R.A."/>
            <person name="Subramanian G.M."/>
            <person name="Halpern A."/>
            <person name="Sutton G.G."/>
            <person name="Charlab R."/>
            <person name="Nusskern D.R."/>
            <person name="Wincker P."/>
            <person name="Clark A.G."/>
            <person name="Ribeiro J.M."/>
            <person name="Wides R."/>
            <person name="Salzberg S.L."/>
            <person name="Loftus B."/>
            <person name="Yandell M."/>
            <person name="Majoros W.H."/>
            <person name="Rusch D.B."/>
            <person name="Lai Z."/>
            <person name="Kraft C.L."/>
            <person name="Abril J.F."/>
            <person name="Anthouard V."/>
            <person name="Arensburger P."/>
            <person name="Atkinson P.W."/>
            <person name="Baden H."/>
            <person name="de Berardinis V."/>
            <person name="Baldwin D."/>
            <person name="Benes V."/>
            <person name="Biedler J."/>
            <person name="Blass C."/>
            <person name="Bolanos R."/>
            <person name="Boscus D."/>
            <person name="Barnstead M."/>
            <person name="Cai S."/>
            <person name="Center A."/>
            <person name="Chaturverdi K."/>
            <person name="Christophides G.K."/>
            <person name="Chrystal M.A."/>
            <person name="Clamp M."/>
            <person name="Cravchik A."/>
            <person name="Curwen V."/>
            <person name="Dana A."/>
            <person name="Delcher A."/>
            <person name="Dew I."/>
            <person name="Evans C.A."/>
            <person name="Flanigan M."/>
            <person name="Grundschober-Freimoser A."/>
            <person name="Friedli L."/>
            <person name="Gu Z."/>
            <person name="Guan P."/>
            <person name="Guigo R."/>
            <person name="Hillenmeyer M.E."/>
            <person name="Hladun S.L."/>
            <person name="Hogan J.R."/>
            <person name="Hong Y.S."/>
            <person name="Hoover J."/>
            <person name="Jaillon O."/>
            <person name="Ke Z."/>
            <person name="Kodira C."/>
            <person name="Kokoza E."/>
            <person name="Koutsos A."/>
            <person name="Letunic I."/>
            <person name="Levitsky A."/>
            <person name="Liang Y."/>
            <person name="Lin J.J."/>
            <person name="Lobo N.F."/>
            <person name="Lopez J.R."/>
            <person name="Malek J.A."/>
            <person name="McIntosh T.C."/>
            <person name="Meister S."/>
            <person name="Miller J."/>
            <person name="Mobarry C."/>
            <person name="Mongin E."/>
            <person name="Murphy S.D."/>
            <person name="O'Brochta D.A."/>
            <person name="Pfannkoch C."/>
            <person name="Qi R."/>
            <person name="Regier M.A."/>
            <person name="Remington K."/>
            <person name="Shao H."/>
            <person name="Sharakhova M.V."/>
            <person name="Sitter C.D."/>
            <person name="Shetty J."/>
            <person name="Smith T.J."/>
            <person name="Strong R."/>
            <person name="Sun J."/>
            <person name="Thomasova D."/>
            <person name="Ton L.Q."/>
            <person name="Topalis P."/>
            <person name="Tu Z."/>
            <person name="Unger M.F."/>
            <person name="Walenz B."/>
            <person name="Wang A."/>
            <person name="Wang J."/>
            <person name="Wang M."/>
            <person name="Wang X."/>
            <person name="Woodford K.J."/>
            <person name="Wortman J.R."/>
            <person name="Wu M."/>
            <person name="Yao A."/>
            <person name="Zdobnov E.M."/>
            <person name="Zhang H."/>
            <person name="Zhao Q."/>
            <person name="Zhao S."/>
            <person name="Zhu S.C."/>
            <person name="Zhimulev I."/>
            <person name="Coluzzi M."/>
            <person name="della Torre A."/>
            <person name="Roth C.W."/>
            <person name="Louis C."/>
            <person name="Kalush F."/>
            <person name="Mural R.J."/>
            <person name="Myers E.W."/>
            <person name="Adams M.D."/>
            <person name="Smith H.O."/>
            <person name="Broder S."/>
            <person name="Gardner M.J."/>
            <person name="Fraser C.M."/>
            <person name="Birney E."/>
            <person name="Bork P."/>
            <person name="Brey P.T."/>
            <person name="Venter J.C."/>
            <person name="Weissenbach J."/>
            <person name="Kafatos F.C."/>
            <person name="Collins F.H."/>
            <person name="Hoffman S.L."/>
        </authorList>
    </citation>
    <scope>NUCLEOTIDE SEQUENCE [LARGE SCALE GENOMIC DNA]</scope>
    <source>
        <strain evidence="7">PEST</strain>
    </source>
</reference>
<dbReference type="PaxDb" id="7165-AGAP007889-PA"/>
<organism evidence="7">
    <name type="scientific">Anopheles gambiae</name>
    <name type="common">African malaria mosquito</name>
    <dbReference type="NCBI Taxonomy" id="7165"/>
    <lineage>
        <taxon>Eukaryota</taxon>
        <taxon>Metazoa</taxon>
        <taxon>Ecdysozoa</taxon>
        <taxon>Arthropoda</taxon>
        <taxon>Hexapoda</taxon>
        <taxon>Insecta</taxon>
        <taxon>Pterygota</taxon>
        <taxon>Neoptera</taxon>
        <taxon>Endopterygota</taxon>
        <taxon>Diptera</taxon>
        <taxon>Nematocera</taxon>
        <taxon>Culicoidea</taxon>
        <taxon>Culicidae</taxon>
        <taxon>Anophelinae</taxon>
        <taxon>Anopheles</taxon>
    </lineage>
</organism>
<dbReference type="AlphaFoldDB" id="Q7Q3I4"/>
<evidence type="ECO:0000256" key="5">
    <source>
        <dbReference type="ARBA" id="ARBA00022695"/>
    </source>
</evidence>
<dbReference type="SUPFAM" id="SSF53448">
    <property type="entry name" value="Nucleotide-diphospho-sugar transferases"/>
    <property type="match status" value="1"/>
</dbReference>
<dbReference type="CDD" id="cd04193">
    <property type="entry name" value="UDPGlcNAc_PPase"/>
    <property type="match status" value="1"/>
</dbReference>
<dbReference type="HOGENOM" id="CLU_025603_1_1_1"/>
<dbReference type="Pfam" id="PF01704">
    <property type="entry name" value="UDPGP"/>
    <property type="match status" value="1"/>
</dbReference>
<reference evidence="7" key="4">
    <citation type="journal article" date="2007" name="Genome Biol.">
        <title>Update of the Anopheles gambiae PEST genome assembly.</title>
        <authorList>
            <person name="Sharakhova M.V."/>
            <person name="Hammond M.P."/>
            <person name="Lobo N.F."/>
            <person name="Krzywinski J."/>
            <person name="Unger M.F."/>
            <person name="Hillenmeyer M.E."/>
            <person name="Bruggner R.V."/>
            <person name="Birney E."/>
            <person name="Collins F.H."/>
        </authorList>
    </citation>
    <scope>NUCLEOTIDE SEQUENCE</scope>
    <source>
        <strain evidence="7">PEST</strain>
    </source>
</reference>
<comment type="catalytic activity">
    <reaction evidence="6">
        <text>N-acetyl-alpha-D-glucosamine 1-phosphate + UTP + H(+) = UDP-N-acetyl-alpha-D-glucosamine + diphosphate</text>
        <dbReference type="Rhea" id="RHEA:13509"/>
        <dbReference type="ChEBI" id="CHEBI:15378"/>
        <dbReference type="ChEBI" id="CHEBI:33019"/>
        <dbReference type="ChEBI" id="CHEBI:46398"/>
        <dbReference type="ChEBI" id="CHEBI:57705"/>
        <dbReference type="ChEBI" id="CHEBI:57776"/>
        <dbReference type="EC" id="2.7.7.23"/>
    </reaction>
</comment>
<comment type="caution">
    <text evidence="7">The sequence shown here is derived from an EMBL/GenBank/DDBJ whole genome shotgun (WGS) entry which is preliminary data.</text>
</comment>
<dbReference type="Gene3D" id="3.90.550.10">
    <property type="entry name" value="Spore Coat Polysaccharide Biosynthesis Protein SpsA, Chain A"/>
    <property type="match status" value="1"/>
</dbReference>
<dbReference type="EMBL" id="AAAB01008964">
    <property type="protein sequence ID" value="EAA12833.4"/>
    <property type="molecule type" value="Genomic_DNA"/>
</dbReference>
<accession>Q7Q3I4</accession>
<keyword evidence="4" id="KW-0808">Transferase</keyword>
<dbReference type="InterPro" id="IPR002618">
    <property type="entry name" value="UDPGP_fam"/>
</dbReference>
<evidence type="ECO:0000256" key="4">
    <source>
        <dbReference type="ARBA" id="ARBA00022679"/>
    </source>
</evidence>
<dbReference type="eggNOG" id="KOG2388">
    <property type="taxonomic scope" value="Eukaryota"/>
</dbReference>